<dbReference type="RefSeq" id="WP_347796555.1">
    <property type="nucleotide sequence ID" value="NZ_JAYMYY010000010.1"/>
</dbReference>
<sequence>MDKQTRLLALDWGTTSLRAYRLGDQAQPLECRELPWGIMKLPTGNGGREEAFRQAFFAACEGWLSTTTRHEIIACGMIGSAQGWKEAAYLHCPTSLTELAGQLCQVAISPTVRLSIIPGLAIYGSDPEVMRGEETQIFGILSEDPNATGEHIIGMPGTHSKWALTQRDSVSEFHTFMTGEVYEALRSHTILGVTMQPAQETDWQAFDDGVATAMRQADTGLLSTLFSTRTRLLAGQLSAQQQPDYLSGLLIGHEFIGLRRTLLAKRQTPITLTGNPLLCARYQRAFQQVGGTQPISYSAQATVTGLWQIALRAGLL</sequence>
<dbReference type="InterPro" id="IPR042258">
    <property type="entry name" value="DGOK_N"/>
</dbReference>
<organism evidence="1 2">
    <name type="scientific">Pseudocitrobacter cyperus</name>
    <dbReference type="NCBI Taxonomy" id="3112843"/>
    <lineage>
        <taxon>Bacteria</taxon>
        <taxon>Pseudomonadati</taxon>
        <taxon>Pseudomonadota</taxon>
        <taxon>Gammaproteobacteria</taxon>
        <taxon>Enterobacterales</taxon>
        <taxon>Enterobacteriaceae</taxon>
        <taxon>Pseudocitrobacter</taxon>
    </lineage>
</organism>
<comment type="caution">
    <text evidence="1">The sequence shown here is derived from an EMBL/GenBank/DDBJ whole genome shotgun (WGS) entry which is preliminary data.</text>
</comment>
<reference evidence="1 2" key="1">
    <citation type="submission" date="2024-01" db="EMBL/GenBank/DDBJ databases">
        <title>Pseudocitrobacter sp. Endophytic strain Cyp-38L.</title>
        <authorList>
            <person name="Amer M.A."/>
            <person name="Hamed S.M."/>
        </authorList>
    </citation>
    <scope>NUCLEOTIDE SEQUENCE [LARGE SCALE GENOMIC DNA]</scope>
    <source>
        <strain evidence="1 2">Cyp38S</strain>
    </source>
</reference>
<accession>A0ABV0HQH9</accession>
<dbReference type="Pfam" id="PF05035">
    <property type="entry name" value="DGOK"/>
    <property type="match status" value="1"/>
</dbReference>
<dbReference type="Gene3D" id="3.30.420.310">
    <property type="entry name" value="2-keto-3-deoxy-galactonokinase, C-terminal domain"/>
    <property type="match status" value="1"/>
</dbReference>
<proteinExistence type="predicted"/>
<name>A0ABV0HQH9_9ENTR</name>
<dbReference type="InterPro" id="IPR007729">
    <property type="entry name" value="DGOK"/>
</dbReference>
<keyword evidence="2" id="KW-1185">Reference proteome</keyword>
<dbReference type="CDD" id="cd24012">
    <property type="entry name" value="ASKHA_NBD_KDGal-kinase"/>
    <property type="match status" value="1"/>
</dbReference>
<dbReference type="EMBL" id="JAYMYY010000010">
    <property type="protein sequence ID" value="MEO3992337.1"/>
    <property type="molecule type" value="Genomic_DNA"/>
</dbReference>
<evidence type="ECO:0000313" key="2">
    <source>
        <dbReference type="Proteomes" id="UP001444146"/>
    </source>
</evidence>
<dbReference type="Proteomes" id="UP001444146">
    <property type="component" value="Unassembled WGS sequence"/>
</dbReference>
<dbReference type="InterPro" id="IPR042257">
    <property type="entry name" value="DGOK_C"/>
</dbReference>
<protein>
    <submittedName>
        <fullName evidence="1">2-dehydro-3-deoxygalactonokinase</fullName>
    </submittedName>
</protein>
<gene>
    <name evidence="1" type="ORF">VSR74_21305</name>
</gene>
<dbReference type="Gene3D" id="3.30.420.300">
    <property type="entry name" value="2-keto-3-deoxy-galactonokinase, substrate binding domain"/>
    <property type="match status" value="1"/>
</dbReference>
<evidence type="ECO:0000313" key="1">
    <source>
        <dbReference type="EMBL" id="MEO3992337.1"/>
    </source>
</evidence>